<dbReference type="GO" id="GO:0016020">
    <property type="term" value="C:membrane"/>
    <property type="evidence" value="ECO:0007669"/>
    <property type="project" value="InterPro"/>
</dbReference>
<feature type="domain" description="Methyl-accepting transducer" evidence="3">
    <location>
        <begin position="74"/>
        <end position="280"/>
    </location>
</feature>
<name>A0A7X0HWE2_9BACI</name>
<dbReference type="AlphaFoldDB" id="A0A7X0HWE2"/>
<dbReference type="EMBL" id="JACHGK010000014">
    <property type="protein sequence ID" value="MBB6446855.1"/>
    <property type="molecule type" value="Genomic_DNA"/>
</dbReference>
<dbReference type="SUPFAM" id="SSF58104">
    <property type="entry name" value="Methyl-accepting chemotaxis protein (MCP) signaling domain"/>
    <property type="match status" value="1"/>
</dbReference>
<dbReference type="SMART" id="SM00283">
    <property type="entry name" value="MA"/>
    <property type="match status" value="1"/>
</dbReference>
<dbReference type="Pfam" id="PF00015">
    <property type="entry name" value="MCPsignal"/>
    <property type="match status" value="1"/>
</dbReference>
<dbReference type="PANTHER" id="PTHR32089:SF112">
    <property type="entry name" value="LYSOZYME-LIKE PROTEIN-RELATED"/>
    <property type="match status" value="1"/>
</dbReference>
<evidence type="ECO:0000313" key="5">
    <source>
        <dbReference type="Proteomes" id="UP000531594"/>
    </source>
</evidence>
<dbReference type="Gene3D" id="1.10.287.950">
    <property type="entry name" value="Methyl-accepting chemotaxis protein"/>
    <property type="match status" value="1"/>
</dbReference>
<evidence type="ECO:0000313" key="4">
    <source>
        <dbReference type="EMBL" id="MBB6446855.1"/>
    </source>
</evidence>
<dbReference type="GO" id="GO:0007165">
    <property type="term" value="P:signal transduction"/>
    <property type="evidence" value="ECO:0007669"/>
    <property type="project" value="UniProtKB-KW"/>
</dbReference>
<evidence type="ECO:0000259" key="3">
    <source>
        <dbReference type="PROSITE" id="PS50111"/>
    </source>
</evidence>
<reference evidence="4 5" key="1">
    <citation type="submission" date="2020-08" db="EMBL/GenBank/DDBJ databases">
        <title>Genomic Encyclopedia of Type Strains, Phase IV (KMG-IV): sequencing the most valuable type-strain genomes for metagenomic binning, comparative biology and taxonomic classification.</title>
        <authorList>
            <person name="Goeker M."/>
        </authorList>
    </citation>
    <scope>NUCLEOTIDE SEQUENCE [LARGE SCALE GENOMIC DNA]</scope>
    <source>
        <strain evidence="4 5">DSM 5391</strain>
    </source>
</reference>
<keyword evidence="1 2" id="KW-0807">Transducer</keyword>
<comment type="caution">
    <text evidence="4">The sequence shown here is derived from an EMBL/GenBank/DDBJ whole genome shotgun (WGS) entry which is preliminary data.</text>
</comment>
<accession>A0A7X0HWE2</accession>
<organism evidence="4 5">
    <name type="scientific">Bacillus benzoevorans</name>
    <dbReference type="NCBI Taxonomy" id="1456"/>
    <lineage>
        <taxon>Bacteria</taxon>
        <taxon>Bacillati</taxon>
        <taxon>Bacillota</taxon>
        <taxon>Bacilli</taxon>
        <taxon>Bacillales</taxon>
        <taxon>Bacillaceae</taxon>
        <taxon>Bacillus</taxon>
    </lineage>
</organism>
<keyword evidence="5" id="KW-1185">Reference proteome</keyword>
<dbReference type="Proteomes" id="UP000531594">
    <property type="component" value="Unassembled WGS sequence"/>
</dbReference>
<dbReference type="InterPro" id="IPR004089">
    <property type="entry name" value="MCPsignal_dom"/>
</dbReference>
<dbReference type="PROSITE" id="PS50111">
    <property type="entry name" value="CHEMOTAXIS_TRANSDUC_2"/>
    <property type="match status" value="1"/>
</dbReference>
<gene>
    <name evidence="4" type="ORF">HNR53_003520</name>
</gene>
<dbReference type="CDD" id="cd11386">
    <property type="entry name" value="MCP_signal"/>
    <property type="match status" value="1"/>
</dbReference>
<evidence type="ECO:0000256" key="2">
    <source>
        <dbReference type="PROSITE-ProRule" id="PRU00284"/>
    </source>
</evidence>
<proteinExistence type="predicted"/>
<evidence type="ECO:0000256" key="1">
    <source>
        <dbReference type="ARBA" id="ARBA00023224"/>
    </source>
</evidence>
<sequence length="316" mass="35170">MFFKKYKQLRLENEELKSRLCEAEKKSRQDEEKLNAFIDRFYHDLTATIQQHELVNGQHHLLGNLVEKIKARFDSVHSLSQLSSDKSVVLHKQGQALLASMEDMVAVSDEGKKSVQTVAGLMGQLGDQLHETSQQMNGLNDRSHEIELIVKVIKDIADQTNLLALNASIEAARAGEHGRGFAVVAEEVRKLAESTAQSTSTISLLTQSIQRDIHNSIQAAKAGAGLMEEGVKVSTDTSGKIDHILDVVHQVQREVQEVIGTIQEQKNLANEAMSEIHNTAVNFEEANNMILQHIKDASVVDEKLENGSQWILELRP</sequence>
<dbReference type="PANTHER" id="PTHR32089">
    <property type="entry name" value="METHYL-ACCEPTING CHEMOTAXIS PROTEIN MCPB"/>
    <property type="match status" value="1"/>
</dbReference>
<protein>
    <submittedName>
        <fullName evidence="4">Methyl-accepting chemotaxis protein</fullName>
    </submittedName>
</protein>